<dbReference type="PROSITE" id="PS51257">
    <property type="entry name" value="PROKAR_LIPOPROTEIN"/>
    <property type="match status" value="1"/>
</dbReference>
<keyword evidence="1" id="KW-0732">Signal</keyword>
<name>A0A4V7I8B2_BIBTR</name>
<accession>A0A4V7I8B2</accession>
<reference evidence="2 3" key="1">
    <citation type="journal article" date="2014" name="Genome Announc.">
        <title>Complete Closed Genome Sequences of Three Bibersteinia trehalosi Nasopharyngeal Isolates from Cattle with Shipping Fever.</title>
        <authorList>
            <person name="Harhay G.P."/>
            <person name="McVey D.S."/>
            <person name="Koren S."/>
            <person name="Phillippy A.M."/>
            <person name="Bono J."/>
            <person name="Harhay D.M."/>
            <person name="Clawson M.L."/>
            <person name="Heaton M.P."/>
            <person name="Chitko-McKown C.G."/>
            <person name="Korlach J."/>
            <person name="Smith T.P."/>
        </authorList>
    </citation>
    <scope>NUCLEOTIDE SEQUENCE [LARGE SCALE GENOMIC DNA]</scope>
    <source>
        <strain evidence="2 3">USDA-ARS-USMARC-188</strain>
    </source>
</reference>
<organism evidence="2 3">
    <name type="scientific">Bibersteinia trehalosi USDA-ARS-USMARC-188</name>
    <dbReference type="NCBI Taxonomy" id="1263829"/>
    <lineage>
        <taxon>Bacteria</taxon>
        <taxon>Pseudomonadati</taxon>
        <taxon>Pseudomonadota</taxon>
        <taxon>Gammaproteobacteria</taxon>
        <taxon>Pasteurellales</taxon>
        <taxon>Pasteurellaceae</taxon>
        <taxon>Bibersteinia</taxon>
    </lineage>
</organism>
<protein>
    <recommendedName>
        <fullName evidence="4">Lipoprotein</fullName>
    </recommendedName>
</protein>
<evidence type="ECO:0008006" key="4">
    <source>
        <dbReference type="Google" id="ProtNLM"/>
    </source>
</evidence>
<dbReference type="EMBL" id="CP006954">
    <property type="protein sequence ID" value="AHG81257.1"/>
    <property type="molecule type" value="Genomic_DNA"/>
</dbReference>
<feature type="chain" id="PRO_5020188445" description="Lipoprotein" evidence="1">
    <location>
        <begin position="22"/>
        <end position="140"/>
    </location>
</feature>
<sequence length="140" mass="15666">MRNFKLVFLLISLIFPLSALACDEDYGQGQRYSTGYYLKNGKLTKSKVENCSKGMQEQSHTFANGVVVSFININLAMTTGGNGYQTDVYINGKEAKETQRLKGIPANFKGQCYQSKSKETGILHLDCYLARLQAGDFYHI</sequence>
<evidence type="ECO:0000313" key="3">
    <source>
        <dbReference type="Proteomes" id="UP000019091"/>
    </source>
</evidence>
<gene>
    <name evidence="2" type="ORF">F542_5390</name>
</gene>
<dbReference type="AlphaFoldDB" id="A0A4V7I8B2"/>
<dbReference type="OrthoDB" id="5679462at2"/>
<evidence type="ECO:0000256" key="1">
    <source>
        <dbReference type="SAM" id="SignalP"/>
    </source>
</evidence>
<dbReference type="KEGG" id="btre:F542_5390"/>
<proteinExistence type="predicted"/>
<dbReference type="Proteomes" id="UP000019091">
    <property type="component" value="Chromosome"/>
</dbReference>
<dbReference type="RefSeq" id="WP_025266834.1">
    <property type="nucleotide sequence ID" value="NZ_CP006954.1"/>
</dbReference>
<evidence type="ECO:0000313" key="2">
    <source>
        <dbReference type="EMBL" id="AHG81257.1"/>
    </source>
</evidence>
<feature type="signal peptide" evidence="1">
    <location>
        <begin position="1"/>
        <end position="21"/>
    </location>
</feature>